<dbReference type="Pfam" id="PF00561">
    <property type="entry name" value="Abhydrolase_1"/>
    <property type="match status" value="1"/>
</dbReference>
<reference evidence="2 3" key="1">
    <citation type="submission" date="2018-11" db="EMBL/GenBank/DDBJ databases">
        <title>Sequencing the genomes of 1000 actinobacteria strains.</title>
        <authorList>
            <person name="Klenk H.-P."/>
        </authorList>
    </citation>
    <scope>NUCLEOTIDE SEQUENCE [LARGE SCALE GENOMIC DNA]</scope>
    <source>
        <strain evidence="2 3">DSM 11294</strain>
    </source>
</reference>
<feature type="domain" description="AB hydrolase-1" evidence="1">
    <location>
        <begin position="22"/>
        <end position="256"/>
    </location>
</feature>
<evidence type="ECO:0000259" key="1">
    <source>
        <dbReference type="Pfam" id="PF00561"/>
    </source>
</evidence>
<evidence type="ECO:0000313" key="3">
    <source>
        <dbReference type="Proteomes" id="UP000280668"/>
    </source>
</evidence>
<protein>
    <submittedName>
        <fullName evidence="2">Pimeloyl-ACP methyl ester carboxylesterase</fullName>
    </submittedName>
</protein>
<gene>
    <name evidence="2" type="ORF">EDD31_0425</name>
</gene>
<comment type="caution">
    <text evidence="2">The sequence shown here is derived from an EMBL/GenBank/DDBJ whole genome shotgun (WGS) entry which is preliminary data.</text>
</comment>
<dbReference type="PANTHER" id="PTHR43194:SF5">
    <property type="entry name" value="PIMELOYL-[ACYL-CARRIER PROTEIN] METHYL ESTER ESTERASE"/>
    <property type="match status" value="1"/>
</dbReference>
<dbReference type="GO" id="GO:0003824">
    <property type="term" value="F:catalytic activity"/>
    <property type="evidence" value="ECO:0007669"/>
    <property type="project" value="UniProtKB-ARBA"/>
</dbReference>
<dbReference type="AlphaFoldDB" id="A0A3N2B9Y5"/>
<dbReference type="InterPro" id="IPR000073">
    <property type="entry name" value="AB_hydrolase_1"/>
</dbReference>
<dbReference type="OrthoDB" id="9785847at2"/>
<dbReference type="EMBL" id="RKHK01000001">
    <property type="protein sequence ID" value="ROR72079.1"/>
    <property type="molecule type" value="Genomic_DNA"/>
</dbReference>
<dbReference type="Gene3D" id="3.40.50.1820">
    <property type="entry name" value="alpha/beta hydrolase"/>
    <property type="match status" value="1"/>
</dbReference>
<organism evidence="2 3">
    <name type="scientific">Bogoriella caseilytica</name>
    <dbReference type="NCBI Taxonomy" id="56055"/>
    <lineage>
        <taxon>Bacteria</taxon>
        <taxon>Bacillati</taxon>
        <taxon>Actinomycetota</taxon>
        <taxon>Actinomycetes</taxon>
        <taxon>Micrococcales</taxon>
        <taxon>Bogoriellaceae</taxon>
        <taxon>Bogoriella</taxon>
    </lineage>
</organism>
<proteinExistence type="predicted"/>
<dbReference type="InterPro" id="IPR050228">
    <property type="entry name" value="Carboxylesterase_BioH"/>
</dbReference>
<keyword evidence="3" id="KW-1185">Reference proteome</keyword>
<sequence length="276" mass="28806">MSRLSVHVRDPQSSDGHQGTIPLVLLHAFPLDSRMWEPMLAELGDLPVVTVDAPGFGASPPASQLARSLGCPIAPSLRTYAEAVASALRAEGIERAVVAGLSMGGYTALALAEQHPEMLAGLGLLDTKATADTAQARATRIRMAERVTGALGTRATAPMIDTIVGETTRRERPEVVETVRTWLAAAPPAGVAWAQRAMAGRRDRLATLAGLSIPALVLRGAEDATIGDDDVAAMARQLSDADVVTVPGAGHLSALETPAAVARPLRQLWQRAAAAE</sequence>
<dbReference type="RefSeq" id="WP_123302699.1">
    <property type="nucleotide sequence ID" value="NZ_RKHK01000001.1"/>
</dbReference>
<dbReference type="Proteomes" id="UP000280668">
    <property type="component" value="Unassembled WGS sequence"/>
</dbReference>
<name>A0A3N2B9Y5_9MICO</name>
<dbReference type="PRINTS" id="PR00111">
    <property type="entry name" value="ABHYDROLASE"/>
</dbReference>
<evidence type="ECO:0000313" key="2">
    <source>
        <dbReference type="EMBL" id="ROR72079.1"/>
    </source>
</evidence>
<dbReference type="InterPro" id="IPR029058">
    <property type="entry name" value="AB_hydrolase_fold"/>
</dbReference>
<dbReference type="SUPFAM" id="SSF53474">
    <property type="entry name" value="alpha/beta-Hydrolases"/>
    <property type="match status" value="1"/>
</dbReference>
<accession>A0A3N2B9Y5</accession>
<dbReference type="PANTHER" id="PTHR43194">
    <property type="entry name" value="HYDROLASE ALPHA/BETA FOLD FAMILY"/>
    <property type="match status" value="1"/>
</dbReference>